<dbReference type="InterPro" id="IPR003593">
    <property type="entry name" value="AAA+_ATPase"/>
</dbReference>
<dbReference type="PANTHER" id="PTHR42781">
    <property type="entry name" value="SPERMIDINE/PUTRESCINE IMPORT ATP-BINDING PROTEIN POTA"/>
    <property type="match status" value="1"/>
</dbReference>
<dbReference type="InterPro" id="IPR050093">
    <property type="entry name" value="ABC_SmlMolc_Importer"/>
</dbReference>
<feature type="domain" description="ABC transporter" evidence="4">
    <location>
        <begin position="1"/>
        <end position="236"/>
    </location>
</feature>
<dbReference type="PROSITE" id="PS50893">
    <property type="entry name" value="ABC_TRANSPORTER_2"/>
    <property type="match status" value="1"/>
</dbReference>
<dbReference type="Gene3D" id="3.40.50.300">
    <property type="entry name" value="P-loop containing nucleotide triphosphate hydrolases"/>
    <property type="match status" value="1"/>
</dbReference>
<gene>
    <name evidence="5" type="primary">modC</name>
    <name evidence="5" type="ORF">NCTC12221_00271</name>
</gene>
<dbReference type="RefSeq" id="WP_115025664.1">
    <property type="nucleotide sequence ID" value="NZ_UGHZ01000001.1"/>
</dbReference>
<proteinExistence type="predicted"/>
<evidence type="ECO:0000313" key="6">
    <source>
        <dbReference type="Proteomes" id="UP000255335"/>
    </source>
</evidence>
<accession>A0A377JM79</accession>
<dbReference type="PROSITE" id="PS00211">
    <property type="entry name" value="ABC_TRANSPORTER_1"/>
    <property type="match status" value="1"/>
</dbReference>
<dbReference type="GO" id="GO:0016887">
    <property type="term" value="F:ATP hydrolysis activity"/>
    <property type="evidence" value="ECO:0007669"/>
    <property type="project" value="InterPro"/>
</dbReference>
<dbReference type="SUPFAM" id="SSF52540">
    <property type="entry name" value="P-loop containing nucleoside triphosphate hydrolases"/>
    <property type="match status" value="1"/>
</dbReference>
<dbReference type="AlphaFoldDB" id="A0A377JM79"/>
<organism evidence="5 6">
    <name type="scientific">Helicobacter cinaedi</name>
    <dbReference type="NCBI Taxonomy" id="213"/>
    <lineage>
        <taxon>Bacteria</taxon>
        <taxon>Pseudomonadati</taxon>
        <taxon>Campylobacterota</taxon>
        <taxon>Epsilonproteobacteria</taxon>
        <taxon>Campylobacterales</taxon>
        <taxon>Helicobacteraceae</taxon>
        <taxon>Helicobacter</taxon>
    </lineage>
</organism>
<dbReference type="EMBL" id="UGHZ01000001">
    <property type="protein sequence ID" value="STP08848.1"/>
    <property type="molecule type" value="Genomic_DNA"/>
</dbReference>
<dbReference type="EC" id="3.6.3.31" evidence="5"/>
<evidence type="ECO:0000256" key="3">
    <source>
        <dbReference type="ARBA" id="ARBA00022840"/>
    </source>
</evidence>
<reference evidence="5 6" key="1">
    <citation type="submission" date="2018-06" db="EMBL/GenBank/DDBJ databases">
        <authorList>
            <consortium name="Pathogen Informatics"/>
            <person name="Doyle S."/>
        </authorList>
    </citation>
    <scope>NUCLEOTIDE SEQUENCE [LARGE SCALE GENOMIC DNA]</scope>
    <source>
        <strain evidence="5 6">NCTC12221</strain>
    </source>
</reference>
<keyword evidence="1" id="KW-0813">Transport</keyword>
<evidence type="ECO:0000313" key="5">
    <source>
        <dbReference type="EMBL" id="STP08848.1"/>
    </source>
</evidence>
<dbReference type="SMART" id="SM00382">
    <property type="entry name" value="AAA"/>
    <property type="match status" value="1"/>
</dbReference>
<dbReference type="PANTHER" id="PTHR42781:SF4">
    <property type="entry name" value="SPERMIDINE_PUTRESCINE IMPORT ATP-BINDING PROTEIN POTA"/>
    <property type="match status" value="1"/>
</dbReference>
<evidence type="ECO:0000259" key="4">
    <source>
        <dbReference type="PROSITE" id="PS50893"/>
    </source>
</evidence>
<dbReference type="GO" id="GO:0005524">
    <property type="term" value="F:ATP binding"/>
    <property type="evidence" value="ECO:0007669"/>
    <property type="project" value="UniProtKB-KW"/>
</dbReference>
<keyword evidence="5" id="KW-0378">Hydrolase</keyword>
<dbReference type="Proteomes" id="UP000255335">
    <property type="component" value="Unassembled WGS sequence"/>
</dbReference>
<keyword evidence="3 5" id="KW-0067">ATP-binding</keyword>
<dbReference type="InterPro" id="IPR027417">
    <property type="entry name" value="P-loop_NTPase"/>
</dbReference>
<dbReference type="InterPro" id="IPR017871">
    <property type="entry name" value="ABC_transporter-like_CS"/>
</dbReference>
<keyword evidence="2" id="KW-0547">Nucleotide-binding</keyword>
<sequence length="299" mass="33639">MSDIHLRFHKTLLGNKGKFRLEIDKHINFGEFIALFGKSGAGKTSILRILSGLDDVEQGYIRVGDEVWLDSQKGIHLAPQKRHIGFVFQNYALFPHLSVYQNICFGLKNKHDKSFANELMELMDLHSLKNARISQLSGGQSQRVALARALSSKPKILLLDEPFSALDNAMAQTLQNELKKIHKLFNLTTLLVSHSLSEIFSLASRSFVIESGQILSDGSNQEVFIQKRLSAKITLIGQIIAIDMQELFCIISVLCNAEILRIVYDREQSLEFSIGEQVVIAQKAFSPMLYKLNNTNHLA</sequence>
<evidence type="ECO:0000256" key="1">
    <source>
        <dbReference type="ARBA" id="ARBA00022448"/>
    </source>
</evidence>
<name>A0A377JM79_9HELI</name>
<evidence type="ECO:0000256" key="2">
    <source>
        <dbReference type="ARBA" id="ARBA00022741"/>
    </source>
</evidence>
<protein>
    <submittedName>
        <fullName evidence="5">Molybdenum ABC transporter ATP-binding component</fullName>
        <ecNumber evidence="5">3.6.3.31</ecNumber>
    </submittedName>
</protein>
<dbReference type="Pfam" id="PF00005">
    <property type="entry name" value="ABC_tran"/>
    <property type="match status" value="1"/>
</dbReference>
<dbReference type="InterPro" id="IPR003439">
    <property type="entry name" value="ABC_transporter-like_ATP-bd"/>
</dbReference>